<evidence type="ECO:0000313" key="4">
    <source>
        <dbReference type="EMBL" id="SFK40808.1"/>
    </source>
</evidence>
<dbReference type="Proteomes" id="UP000323300">
    <property type="component" value="Unassembled WGS sequence"/>
</dbReference>
<dbReference type="SUPFAM" id="SSF141868">
    <property type="entry name" value="EAL domain-like"/>
    <property type="match status" value="1"/>
</dbReference>
<dbReference type="PANTHER" id="PTHR44757:SF2">
    <property type="entry name" value="BIOFILM ARCHITECTURE MAINTENANCE PROTEIN MBAA"/>
    <property type="match status" value="1"/>
</dbReference>
<dbReference type="EMBL" id="FOSL01000006">
    <property type="protein sequence ID" value="SFK40808.1"/>
    <property type="molecule type" value="Genomic_DNA"/>
</dbReference>
<dbReference type="Gene3D" id="3.30.70.270">
    <property type="match status" value="1"/>
</dbReference>
<dbReference type="CDD" id="cd01948">
    <property type="entry name" value="EAL"/>
    <property type="match status" value="1"/>
</dbReference>
<feature type="domain" description="GGDEF" evidence="3">
    <location>
        <begin position="181"/>
        <end position="314"/>
    </location>
</feature>
<dbReference type="SUPFAM" id="SSF55073">
    <property type="entry name" value="Nucleotide cyclase"/>
    <property type="match status" value="1"/>
</dbReference>
<dbReference type="PROSITE" id="PS50887">
    <property type="entry name" value="GGDEF"/>
    <property type="match status" value="1"/>
</dbReference>
<dbReference type="Pfam" id="PF00563">
    <property type="entry name" value="EAL"/>
    <property type="match status" value="1"/>
</dbReference>
<evidence type="ECO:0000313" key="5">
    <source>
        <dbReference type="Proteomes" id="UP000323300"/>
    </source>
</evidence>
<dbReference type="PROSITE" id="PS50883">
    <property type="entry name" value="EAL"/>
    <property type="match status" value="1"/>
</dbReference>
<keyword evidence="1" id="KW-0472">Membrane</keyword>
<name>A0A1I3Z9H4_9HYPH</name>
<dbReference type="InterPro" id="IPR043128">
    <property type="entry name" value="Rev_trsase/Diguanyl_cyclase"/>
</dbReference>
<evidence type="ECO:0000259" key="2">
    <source>
        <dbReference type="PROSITE" id="PS50883"/>
    </source>
</evidence>
<evidence type="ECO:0000259" key="3">
    <source>
        <dbReference type="PROSITE" id="PS50887"/>
    </source>
</evidence>
<dbReference type="InterPro" id="IPR000160">
    <property type="entry name" value="GGDEF_dom"/>
</dbReference>
<reference evidence="4 5" key="1">
    <citation type="submission" date="2016-10" db="EMBL/GenBank/DDBJ databases">
        <authorList>
            <person name="Varghese N."/>
            <person name="Submissions S."/>
        </authorList>
    </citation>
    <scope>NUCLEOTIDE SEQUENCE [LARGE SCALE GENOMIC DNA]</scope>
    <source>
        <strain evidence="4 5">DSM 21822</strain>
    </source>
</reference>
<dbReference type="SMART" id="SM00267">
    <property type="entry name" value="GGDEF"/>
    <property type="match status" value="1"/>
</dbReference>
<feature type="transmembrane region" description="Helical" evidence="1">
    <location>
        <begin position="105"/>
        <end position="126"/>
    </location>
</feature>
<dbReference type="InterPro" id="IPR001633">
    <property type="entry name" value="EAL_dom"/>
</dbReference>
<evidence type="ECO:0000256" key="1">
    <source>
        <dbReference type="SAM" id="Phobius"/>
    </source>
</evidence>
<organism evidence="4 5">
    <name type="scientific">Neomesorhizobium albiziae</name>
    <dbReference type="NCBI Taxonomy" id="335020"/>
    <lineage>
        <taxon>Bacteria</taxon>
        <taxon>Pseudomonadati</taxon>
        <taxon>Pseudomonadota</taxon>
        <taxon>Alphaproteobacteria</taxon>
        <taxon>Hyphomicrobiales</taxon>
        <taxon>Phyllobacteriaceae</taxon>
        <taxon>Neomesorhizobium</taxon>
    </lineage>
</organism>
<proteinExistence type="predicted"/>
<keyword evidence="1" id="KW-0812">Transmembrane</keyword>
<keyword evidence="5" id="KW-1185">Reference proteome</keyword>
<dbReference type="InterPro" id="IPR029787">
    <property type="entry name" value="Nucleotide_cyclase"/>
</dbReference>
<dbReference type="InterPro" id="IPR035919">
    <property type="entry name" value="EAL_sf"/>
</dbReference>
<dbReference type="Pfam" id="PF00990">
    <property type="entry name" value="GGDEF"/>
    <property type="match status" value="1"/>
</dbReference>
<dbReference type="Gene3D" id="3.20.20.450">
    <property type="entry name" value="EAL domain"/>
    <property type="match status" value="1"/>
</dbReference>
<feature type="transmembrane region" description="Helical" evidence="1">
    <location>
        <begin position="73"/>
        <end position="93"/>
    </location>
</feature>
<sequence>MLPLNEAEFGFPIANQLAGGVATIDGKPLEISIRDAERAVTNGTNRAIARGIRPFASGVLRFIVRRRVTIQDLGLLLAVVLVVAYLVFEVEIFLHQDEMTPEQAIFLLDEAMLVGGILALGLLIFAARRYNDLKREVVRRAKAEREARILAYQDPLTGLPNRRQFEEALRMAAASPPKSGAVHAVLLLDLNGFKQVNDNYGHAAGDAVLVVAAQRLMRAVREGDLVGRLGGDEFIVLAQHLIGPEAVTNVALRIIQGLAEPVVTAGGQHDIGAGIGIALLPNDAQTAEDLIRKADVALYRAKAERRSAFRFFEEEMDVLVRERGRLERDLRTAMELDQIQPRFRPSFDLRSGAVIGFEAIPNWISADGKEVPLDRFLAVAEETGLIHAMARRVLAQACATAALWPTDVALSIDIFPGQLNDPELGRSIMKVLEETGLEPGRLEIEITESMIVHDFEEARSKLGPLRAAGVRIALDNFGTGYSNIYHMREFKFDKVKIDRRFVGNMEGEEATKVIRALAGLGHGLGLAVSAEGIPGTLKDSSLIQSGVDEGQSSGDMVTGAETQRFFAAT</sequence>
<protein>
    <submittedName>
        <fullName evidence="4">Diguanylate cyclase (GGDEF) domain-containing protein</fullName>
    </submittedName>
</protein>
<dbReference type="AlphaFoldDB" id="A0A1I3Z9H4"/>
<dbReference type="CDD" id="cd01949">
    <property type="entry name" value="GGDEF"/>
    <property type="match status" value="1"/>
</dbReference>
<dbReference type="PANTHER" id="PTHR44757">
    <property type="entry name" value="DIGUANYLATE CYCLASE DGCP"/>
    <property type="match status" value="1"/>
</dbReference>
<keyword evidence="1" id="KW-1133">Transmembrane helix</keyword>
<dbReference type="SMART" id="SM00052">
    <property type="entry name" value="EAL"/>
    <property type="match status" value="1"/>
</dbReference>
<feature type="domain" description="EAL" evidence="2">
    <location>
        <begin position="323"/>
        <end position="569"/>
    </location>
</feature>
<dbReference type="NCBIfam" id="TIGR00254">
    <property type="entry name" value="GGDEF"/>
    <property type="match status" value="1"/>
</dbReference>
<dbReference type="InterPro" id="IPR052155">
    <property type="entry name" value="Biofilm_reg_signaling"/>
</dbReference>
<gene>
    <name evidence="4" type="ORF">SAMN04488498_10643</name>
</gene>
<accession>A0A1I3Z9H4</accession>